<dbReference type="AlphaFoldDB" id="A0A2P6S5F9"/>
<proteinExistence type="predicted"/>
<protein>
    <submittedName>
        <fullName evidence="1">Uncharacterized protein</fullName>
    </submittedName>
</protein>
<name>A0A2P6S5F9_ROSCH</name>
<dbReference type="EMBL" id="PDCK01000040">
    <property type="protein sequence ID" value="PRQ53902.1"/>
    <property type="molecule type" value="Genomic_DNA"/>
</dbReference>
<organism evidence="1 2">
    <name type="scientific">Rosa chinensis</name>
    <name type="common">China rose</name>
    <dbReference type="NCBI Taxonomy" id="74649"/>
    <lineage>
        <taxon>Eukaryota</taxon>
        <taxon>Viridiplantae</taxon>
        <taxon>Streptophyta</taxon>
        <taxon>Embryophyta</taxon>
        <taxon>Tracheophyta</taxon>
        <taxon>Spermatophyta</taxon>
        <taxon>Magnoliopsida</taxon>
        <taxon>eudicotyledons</taxon>
        <taxon>Gunneridae</taxon>
        <taxon>Pentapetalae</taxon>
        <taxon>rosids</taxon>
        <taxon>fabids</taxon>
        <taxon>Rosales</taxon>
        <taxon>Rosaceae</taxon>
        <taxon>Rosoideae</taxon>
        <taxon>Rosoideae incertae sedis</taxon>
        <taxon>Rosa</taxon>
    </lineage>
</organism>
<dbReference type="Proteomes" id="UP000238479">
    <property type="component" value="Chromosome 2"/>
</dbReference>
<evidence type="ECO:0000313" key="1">
    <source>
        <dbReference type="EMBL" id="PRQ53902.1"/>
    </source>
</evidence>
<sequence>MDVDMICAFERNLLEVKLLPSGYEDSDNSHRKNMHFYTCSCYLKDVRSFRRGKGNTK</sequence>
<keyword evidence="2" id="KW-1185">Reference proteome</keyword>
<reference evidence="1 2" key="1">
    <citation type="journal article" date="2018" name="Nat. Genet.">
        <title>The Rosa genome provides new insights in the design of modern roses.</title>
        <authorList>
            <person name="Bendahmane M."/>
        </authorList>
    </citation>
    <scope>NUCLEOTIDE SEQUENCE [LARGE SCALE GENOMIC DNA]</scope>
    <source>
        <strain evidence="2">cv. Old Blush</strain>
    </source>
</reference>
<comment type="caution">
    <text evidence="1">The sequence shown here is derived from an EMBL/GenBank/DDBJ whole genome shotgun (WGS) entry which is preliminary data.</text>
</comment>
<evidence type="ECO:0000313" key="2">
    <source>
        <dbReference type="Proteomes" id="UP000238479"/>
    </source>
</evidence>
<accession>A0A2P6S5F9</accession>
<gene>
    <name evidence="1" type="ORF">RchiOBHm_Chr2g0171641</name>
</gene>
<dbReference type="Gramene" id="PRQ53902">
    <property type="protein sequence ID" value="PRQ53902"/>
    <property type="gene ID" value="RchiOBHm_Chr2g0171641"/>
</dbReference>